<comment type="caution">
    <text evidence="2">The sequence shown here is derived from an EMBL/GenBank/DDBJ whole genome shotgun (WGS) entry which is preliminary data.</text>
</comment>
<proteinExistence type="predicted"/>
<dbReference type="EMBL" id="MU802056">
    <property type="protein sequence ID" value="KAJ3982589.1"/>
    <property type="molecule type" value="Genomic_DNA"/>
</dbReference>
<dbReference type="Proteomes" id="UP001163850">
    <property type="component" value="Unassembled WGS sequence"/>
</dbReference>
<evidence type="ECO:0000256" key="1">
    <source>
        <dbReference type="SAM" id="Phobius"/>
    </source>
</evidence>
<keyword evidence="1" id="KW-0472">Membrane</keyword>
<organism evidence="2 3">
    <name type="scientific">Lentinula detonsa</name>
    <dbReference type="NCBI Taxonomy" id="2804962"/>
    <lineage>
        <taxon>Eukaryota</taxon>
        <taxon>Fungi</taxon>
        <taxon>Dikarya</taxon>
        <taxon>Basidiomycota</taxon>
        <taxon>Agaricomycotina</taxon>
        <taxon>Agaricomycetes</taxon>
        <taxon>Agaricomycetidae</taxon>
        <taxon>Agaricales</taxon>
        <taxon>Marasmiineae</taxon>
        <taxon>Omphalotaceae</taxon>
        <taxon>Lentinula</taxon>
    </lineage>
</organism>
<reference evidence="2" key="1">
    <citation type="submission" date="2022-08" db="EMBL/GenBank/DDBJ databases">
        <authorList>
            <consortium name="DOE Joint Genome Institute"/>
            <person name="Min B."/>
            <person name="Riley R."/>
            <person name="Sierra-Patev S."/>
            <person name="Naranjo-Ortiz M."/>
            <person name="Looney B."/>
            <person name="Konkel Z."/>
            <person name="Slot J.C."/>
            <person name="Sakamoto Y."/>
            <person name="Steenwyk J.L."/>
            <person name="Rokas A."/>
            <person name="Carro J."/>
            <person name="Camarero S."/>
            <person name="Ferreira P."/>
            <person name="Molpeceres G."/>
            <person name="Ruiz-Duenas F.J."/>
            <person name="Serrano A."/>
            <person name="Henrissat B."/>
            <person name="Drula E."/>
            <person name="Hughes K.W."/>
            <person name="Mata J.L."/>
            <person name="Ishikawa N.K."/>
            <person name="Vargas-Isla R."/>
            <person name="Ushijima S."/>
            <person name="Smith C.A."/>
            <person name="Ahrendt S."/>
            <person name="Andreopoulos W."/>
            <person name="He G."/>
            <person name="Labutti K."/>
            <person name="Lipzen A."/>
            <person name="Ng V."/>
            <person name="Sandor L."/>
            <person name="Barry K."/>
            <person name="Martinez A.T."/>
            <person name="Xiao Y."/>
            <person name="Gibbons J.G."/>
            <person name="Terashima K."/>
            <person name="Hibbett D.S."/>
            <person name="Grigoriev I.V."/>
        </authorList>
    </citation>
    <scope>NUCLEOTIDE SEQUENCE</scope>
    <source>
        <strain evidence="2">TFB7829</strain>
    </source>
</reference>
<name>A0AA38PVT3_9AGAR</name>
<feature type="transmembrane region" description="Helical" evidence="1">
    <location>
        <begin position="154"/>
        <end position="173"/>
    </location>
</feature>
<feature type="transmembrane region" description="Helical" evidence="1">
    <location>
        <begin position="121"/>
        <end position="142"/>
    </location>
</feature>
<accession>A0AA38PVT3</accession>
<feature type="transmembrane region" description="Helical" evidence="1">
    <location>
        <begin position="71"/>
        <end position="90"/>
    </location>
</feature>
<keyword evidence="1" id="KW-1133">Transmembrane helix</keyword>
<protein>
    <submittedName>
        <fullName evidence="2">Uncharacterized protein</fullName>
    </submittedName>
</protein>
<dbReference type="AlphaFoldDB" id="A0AA38PVT3"/>
<gene>
    <name evidence="2" type="ORF">F5890DRAFT_340111</name>
</gene>
<keyword evidence="1" id="KW-0812">Transmembrane</keyword>
<evidence type="ECO:0000313" key="3">
    <source>
        <dbReference type="Proteomes" id="UP001163850"/>
    </source>
</evidence>
<feature type="transmembrane region" description="Helical" evidence="1">
    <location>
        <begin position="97"/>
        <end position="115"/>
    </location>
</feature>
<evidence type="ECO:0000313" key="2">
    <source>
        <dbReference type="EMBL" id="KAJ3982589.1"/>
    </source>
</evidence>
<sequence>MADGQCRSEGLGDGKAKHAQPLITNQGRPKFASPIFRPWKNLDHNFFCNKFPDLSAIKREKLHSSSAMSPSIIDILTHVVAPVLFVYLVSHKISRQFALYLFIGVFGLFYGYSTILRPTFLIMWNLLWWVYRVPVWAFYGLHWICWQLIRGIRALAWFGFYVHFFGYGVKFILESVDKILIWMGDVLDESKEQGRKR</sequence>